<evidence type="ECO:0000313" key="3">
    <source>
        <dbReference type="Proteomes" id="UP000758603"/>
    </source>
</evidence>
<reference evidence="2" key="1">
    <citation type="journal article" date="2021" name="Nat. Commun.">
        <title>Genetic determinants of endophytism in the Arabidopsis root mycobiome.</title>
        <authorList>
            <person name="Mesny F."/>
            <person name="Miyauchi S."/>
            <person name="Thiergart T."/>
            <person name="Pickel B."/>
            <person name="Atanasova L."/>
            <person name="Karlsson M."/>
            <person name="Huettel B."/>
            <person name="Barry K.W."/>
            <person name="Haridas S."/>
            <person name="Chen C."/>
            <person name="Bauer D."/>
            <person name="Andreopoulos W."/>
            <person name="Pangilinan J."/>
            <person name="LaButti K."/>
            <person name="Riley R."/>
            <person name="Lipzen A."/>
            <person name="Clum A."/>
            <person name="Drula E."/>
            <person name="Henrissat B."/>
            <person name="Kohler A."/>
            <person name="Grigoriev I.V."/>
            <person name="Martin F.M."/>
            <person name="Hacquard S."/>
        </authorList>
    </citation>
    <scope>NUCLEOTIDE SEQUENCE</scope>
    <source>
        <strain evidence="2">MPI-SDFR-AT-0073</strain>
    </source>
</reference>
<feature type="region of interest" description="Disordered" evidence="1">
    <location>
        <begin position="38"/>
        <end position="85"/>
    </location>
</feature>
<sequence length="85" mass="8653">MSGFNNGPVSQSGQAQNIIDEQKSNFGSTVQAEIGANAGASGEAIKDKIDDAVPKGPKKADASSGGRVQVAETGDLHDLAARRQS</sequence>
<dbReference type="Proteomes" id="UP000758603">
    <property type="component" value="Unassembled WGS sequence"/>
</dbReference>
<feature type="compositionally biased region" description="Basic and acidic residues" evidence="1">
    <location>
        <begin position="44"/>
        <end position="61"/>
    </location>
</feature>
<dbReference type="OrthoDB" id="4132874at2759"/>
<feature type="compositionally biased region" description="Basic and acidic residues" evidence="1">
    <location>
        <begin position="74"/>
        <end position="85"/>
    </location>
</feature>
<dbReference type="GeneID" id="70136128"/>
<accession>A0A9P8UKT5</accession>
<comment type="caution">
    <text evidence="2">The sequence shown here is derived from an EMBL/GenBank/DDBJ whole genome shotgun (WGS) entry which is preliminary data.</text>
</comment>
<dbReference type="AlphaFoldDB" id="A0A9P8UKT5"/>
<keyword evidence="3" id="KW-1185">Reference proteome</keyword>
<dbReference type="RefSeq" id="XP_045958090.1">
    <property type="nucleotide sequence ID" value="XM_046107237.1"/>
</dbReference>
<organism evidence="2 3">
    <name type="scientific">Truncatella angustata</name>
    <dbReference type="NCBI Taxonomy" id="152316"/>
    <lineage>
        <taxon>Eukaryota</taxon>
        <taxon>Fungi</taxon>
        <taxon>Dikarya</taxon>
        <taxon>Ascomycota</taxon>
        <taxon>Pezizomycotina</taxon>
        <taxon>Sordariomycetes</taxon>
        <taxon>Xylariomycetidae</taxon>
        <taxon>Amphisphaeriales</taxon>
        <taxon>Sporocadaceae</taxon>
        <taxon>Truncatella</taxon>
    </lineage>
</organism>
<name>A0A9P8UKT5_9PEZI</name>
<feature type="region of interest" description="Disordered" evidence="1">
    <location>
        <begin position="1"/>
        <end position="26"/>
    </location>
</feature>
<evidence type="ECO:0000313" key="2">
    <source>
        <dbReference type="EMBL" id="KAH6653820.1"/>
    </source>
</evidence>
<protein>
    <submittedName>
        <fullName evidence="2">Uncharacterized protein</fullName>
    </submittedName>
</protein>
<gene>
    <name evidence="2" type="ORF">BKA67DRAFT_658161</name>
</gene>
<dbReference type="EMBL" id="JAGPXC010000004">
    <property type="protein sequence ID" value="KAH6653820.1"/>
    <property type="molecule type" value="Genomic_DNA"/>
</dbReference>
<proteinExistence type="predicted"/>
<evidence type="ECO:0000256" key="1">
    <source>
        <dbReference type="SAM" id="MobiDB-lite"/>
    </source>
</evidence>